<dbReference type="EMBL" id="WWCW01000062">
    <property type="protein sequence ID" value="MYM89057.1"/>
    <property type="molecule type" value="Genomic_DNA"/>
</dbReference>
<evidence type="ECO:0000313" key="1">
    <source>
        <dbReference type="EMBL" id="MYM89057.1"/>
    </source>
</evidence>
<evidence type="ECO:0000313" key="2">
    <source>
        <dbReference type="Proteomes" id="UP000470302"/>
    </source>
</evidence>
<name>A0A845G815_9BURK</name>
<reference evidence="1 2" key="1">
    <citation type="submission" date="2020-01" db="EMBL/GenBank/DDBJ databases">
        <title>Novel species isolated from a subtropical stream in China.</title>
        <authorList>
            <person name="Lu H."/>
        </authorList>
    </citation>
    <scope>NUCLEOTIDE SEQUENCE [LARGE SCALE GENOMIC DNA]</scope>
    <source>
        <strain evidence="1 2">FT82W</strain>
    </source>
</reference>
<accession>A0A845G815</accession>
<sequence length="239" mass="27141">MKQGSKCYACDSEATSREHAPPQCLFPQSKDMRDGRSHRKDLITVPACDEHNLSKSKDDEYLMMILVAHFENNDVAAAQMSGKVLRAWERRPQLAHVAVQKPRTVLVNGKEELAFLVDSKRFDRAMELIARALLFHERSIRWEGPCIVWSPSMFPSNYETARNVLETSRALMEAIPAVFVDTSFSGENPDVFKYRVWLPQPDAIMGFVEMIFYGGFRVCVIMPTSELANELKGGVHEQS</sequence>
<protein>
    <submittedName>
        <fullName evidence="1">Uncharacterized protein</fullName>
    </submittedName>
</protein>
<proteinExistence type="predicted"/>
<dbReference type="Proteomes" id="UP000470302">
    <property type="component" value="Unassembled WGS sequence"/>
</dbReference>
<comment type="caution">
    <text evidence="1">The sequence shown here is derived from an EMBL/GenBank/DDBJ whole genome shotgun (WGS) entry which is preliminary data.</text>
</comment>
<organism evidence="1 2">
    <name type="scientific">Duganella vulcania</name>
    <dbReference type="NCBI Taxonomy" id="2692166"/>
    <lineage>
        <taxon>Bacteria</taxon>
        <taxon>Pseudomonadati</taxon>
        <taxon>Pseudomonadota</taxon>
        <taxon>Betaproteobacteria</taxon>
        <taxon>Burkholderiales</taxon>
        <taxon>Oxalobacteraceae</taxon>
        <taxon>Telluria group</taxon>
        <taxon>Duganella</taxon>
    </lineage>
</organism>
<dbReference type="RefSeq" id="WP_161098028.1">
    <property type="nucleotide sequence ID" value="NZ_WWCW01000062.1"/>
</dbReference>
<gene>
    <name evidence="1" type="ORF">GTP91_18000</name>
</gene>
<dbReference type="AlphaFoldDB" id="A0A845G815"/>